<evidence type="ECO:0000313" key="4">
    <source>
        <dbReference type="Proteomes" id="UP000660729"/>
    </source>
</evidence>
<accession>A0A8H6RW33</accession>
<keyword evidence="1" id="KW-0677">Repeat</keyword>
<reference evidence="3" key="1">
    <citation type="submission" date="2020-04" db="EMBL/GenBank/DDBJ databases">
        <title>Draft genome resource of the tomato pathogen Pseudocercospora fuligena.</title>
        <authorList>
            <person name="Zaccaron A."/>
        </authorList>
    </citation>
    <scope>NUCLEOTIDE SEQUENCE</scope>
    <source>
        <strain evidence="3">PF001</strain>
    </source>
</reference>
<dbReference type="PANTHER" id="PTHR10039:SF5">
    <property type="entry name" value="NACHT DOMAIN-CONTAINING PROTEIN"/>
    <property type="match status" value="1"/>
</dbReference>
<dbReference type="InterPro" id="IPR056884">
    <property type="entry name" value="NPHP3-like_N"/>
</dbReference>
<dbReference type="Pfam" id="PF24883">
    <property type="entry name" value="NPHP3_N"/>
    <property type="match status" value="1"/>
</dbReference>
<dbReference type="InterPro" id="IPR027417">
    <property type="entry name" value="P-loop_NTPase"/>
</dbReference>
<name>A0A8H6RW33_9PEZI</name>
<gene>
    <name evidence="3" type="ORF">HII31_00676</name>
</gene>
<comment type="caution">
    <text evidence="3">The sequence shown here is derived from an EMBL/GenBank/DDBJ whole genome shotgun (WGS) entry which is preliminary data.</text>
</comment>
<dbReference type="PANTHER" id="PTHR10039">
    <property type="entry name" value="AMELOGENIN"/>
    <property type="match status" value="1"/>
</dbReference>
<dbReference type="OrthoDB" id="443402at2759"/>
<evidence type="ECO:0000313" key="3">
    <source>
        <dbReference type="EMBL" id="KAF7197962.1"/>
    </source>
</evidence>
<dbReference type="AlphaFoldDB" id="A0A8H6RW33"/>
<evidence type="ECO:0000259" key="2">
    <source>
        <dbReference type="Pfam" id="PF24883"/>
    </source>
</evidence>
<organism evidence="3 4">
    <name type="scientific">Pseudocercospora fuligena</name>
    <dbReference type="NCBI Taxonomy" id="685502"/>
    <lineage>
        <taxon>Eukaryota</taxon>
        <taxon>Fungi</taxon>
        <taxon>Dikarya</taxon>
        <taxon>Ascomycota</taxon>
        <taxon>Pezizomycotina</taxon>
        <taxon>Dothideomycetes</taxon>
        <taxon>Dothideomycetidae</taxon>
        <taxon>Mycosphaerellales</taxon>
        <taxon>Mycosphaerellaceae</taxon>
        <taxon>Pseudocercospora</taxon>
    </lineage>
</organism>
<sequence>MGAAWSANNTFQEFHNIHAAGNPRVHIGNVYGGQVINGLGIGAAIETLRREEDARYAWVESRSKAQADLAKIKAIVASLATPGANDRRDDIPPAARKTFSWLFKETHAKAASLQEDNASLDNLRAMSVSSFESWLSTTKPPPDLFWISGKAGSGKTTLMKFICGHGRTPLAAEDLGW</sequence>
<dbReference type="Proteomes" id="UP000660729">
    <property type="component" value="Unassembled WGS sequence"/>
</dbReference>
<keyword evidence="4" id="KW-1185">Reference proteome</keyword>
<dbReference type="EMBL" id="JABCIY010000004">
    <property type="protein sequence ID" value="KAF7197962.1"/>
    <property type="molecule type" value="Genomic_DNA"/>
</dbReference>
<dbReference type="SUPFAM" id="SSF52540">
    <property type="entry name" value="P-loop containing nucleoside triphosphate hydrolases"/>
    <property type="match status" value="1"/>
</dbReference>
<evidence type="ECO:0000256" key="1">
    <source>
        <dbReference type="ARBA" id="ARBA00022737"/>
    </source>
</evidence>
<feature type="domain" description="Nephrocystin 3-like N-terminal" evidence="2">
    <location>
        <begin position="129"/>
        <end position="165"/>
    </location>
</feature>
<protein>
    <recommendedName>
        <fullName evidence="2">Nephrocystin 3-like N-terminal domain-containing protein</fullName>
    </recommendedName>
</protein>
<proteinExistence type="predicted"/>